<name>A0ABV1U6D8_9ACTN</name>
<reference evidence="1 2" key="1">
    <citation type="submission" date="2024-06" db="EMBL/GenBank/DDBJ databases">
        <title>The Natural Products Discovery Center: Release of the First 8490 Sequenced Strains for Exploring Actinobacteria Biosynthetic Diversity.</title>
        <authorList>
            <person name="Kalkreuter E."/>
            <person name="Kautsar S.A."/>
            <person name="Yang D."/>
            <person name="Bader C.D."/>
            <person name="Teijaro C.N."/>
            <person name="Fluegel L."/>
            <person name="Davis C.M."/>
            <person name="Simpson J.R."/>
            <person name="Lauterbach L."/>
            <person name="Steele A.D."/>
            <person name="Gui C."/>
            <person name="Meng S."/>
            <person name="Li G."/>
            <person name="Viehrig K."/>
            <person name="Ye F."/>
            <person name="Su P."/>
            <person name="Kiefer A.F."/>
            <person name="Nichols A."/>
            <person name="Cepeda A.J."/>
            <person name="Yan W."/>
            <person name="Fan B."/>
            <person name="Jiang Y."/>
            <person name="Adhikari A."/>
            <person name="Zheng C.-J."/>
            <person name="Schuster L."/>
            <person name="Cowan T.M."/>
            <person name="Smanski M.J."/>
            <person name="Chevrette M.G."/>
            <person name="De Carvalho L.P.S."/>
            <person name="Shen B."/>
        </authorList>
    </citation>
    <scope>NUCLEOTIDE SEQUENCE [LARGE SCALE GENOMIC DNA]</scope>
    <source>
        <strain evidence="1 2">NPDC001166</strain>
    </source>
</reference>
<protein>
    <submittedName>
        <fullName evidence="1">Uncharacterized protein</fullName>
    </submittedName>
</protein>
<proteinExistence type="predicted"/>
<dbReference type="EMBL" id="JBEPAZ010000011">
    <property type="protein sequence ID" value="MER6429264.1"/>
    <property type="molecule type" value="Genomic_DNA"/>
</dbReference>
<evidence type="ECO:0000313" key="2">
    <source>
        <dbReference type="Proteomes" id="UP001470023"/>
    </source>
</evidence>
<sequence>MHSNLERSGRFHLLLASQGQHVQHGWWNSESVARGKLARCGCDAGSVHIAHERRT</sequence>
<dbReference type="RefSeq" id="WP_351944773.1">
    <property type="nucleotide sequence ID" value="NZ_JBEOZW010000012.1"/>
</dbReference>
<organism evidence="1 2">
    <name type="scientific">Streptomyces sp. 900105245</name>
    <dbReference type="NCBI Taxonomy" id="3154379"/>
    <lineage>
        <taxon>Bacteria</taxon>
        <taxon>Bacillati</taxon>
        <taxon>Actinomycetota</taxon>
        <taxon>Actinomycetes</taxon>
        <taxon>Kitasatosporales</taxon>
        <taxon>Streptomycetaceae</taxon>
        <taxon>Streptomyces</taxon>
    </lineage>
</organism>
<keyword evidence="2" id="KW-1185">Reference proteome</keyword>
<dbReference type="Proteomes" id="UP001470023">
    <property type="component" value="Unassembled WGS sequence"/>
</dbReference>
<comment type="caution">
    <text evidence="1">The sequence shown here is derived from an EMBL/GenBank/DDBJ whole genome shotgun (WGS) entry which is preliminary data.</text>
</comment>
<evidence type="ECO:0000313" key="1">
    <source>
        <dbReference type="EMBL" id="MER6429264.1"/>
    </source>
</evidence>
<gene>
    <name evidence="1" type="ORF">ABT272_16185</name>
</gene>
<accession>A0ABV1U6D8</accession>